<feature type="domain" description="Bacterial Ig" evidence="2">
    <location>
        <begin position="193"/>
        <end position="273"/>
    </location>
</feature>
<feature type="domain" description="Bacterial Ig-like" evidence="3">
    <location>
        <begin position="1566"/>
        <end position="1648"/>
    </location>
</feature>
<feature type="domain" description="Bacterial Ig-like" evidence="3">
    <location>
        <begin position="1968"/>
        <end position="2045"/>
    </location>
</feature>
<dbReference type="Pfam" id="PF22783">
    <property type="entry name" value="BapA_N"/>
    <property type="match status" value="1"/>
</dbReference>
<evidence type="ECO:0000259" key="2">
    <source>
        <dbReference type="Pfam" id="PF17936"/>
    </source>
</evidence>
<feature type="domain" description="Bacterial Ig" evidence="2">
    <location>
        <begin position="760"/>
        <end position="841"/>
    </location>
</feature>
<feature type="region of interest" description="Disordered" evidence="1">
    <location>
        <begin position="912"/>
        <end position="931"/>
    </location>
</feature>
<sequence length="3827" mass="383249">MRQLAVISKLTGVSTNLETSEVTISHPSIVKLSVSREEISQMTRVNQDLVITLRSGEAITVKNFYVTNDQGASQLVLEEGNGTLWWVENPGTSLHSEQITSINDLLVASGGSHEGGAIWPWVLGGVVAAGGIAAVASSGGGGGHHDNHNGSGNGNPGVSTPGGTDPGGTDPGGTDPGGTDPGGNNPGKDTTPPTAPGALAVSPDGKTLTGLAEPGSNVIIKDAQGNVIGQGKAGSDGKFTIDLNAPKLSGEHLTATATDAAGNVGPSAGVNAPNIPLPRAPVFTDAVDDHAPATGTVANNQFTNDNTPTLQGTGSPGSLIHIYVDGKETGTVLVGLNGKWSYAITTALTDGAHSFTAIATNIKGSSSESTHFILHVDTQAPQAPELDAFTDKTGSITGPLINNERTDEARPTLSGIGEAGNIITIRDGTTILGTTVVDSSGHWSFTPTAALSDGSHTFTIQQTDKAGNVSGLTTTPTIVVDTTPPAAAVVDSVSKDGTTVTGHAEAGSTVSIYDADNNFLGSAVAAEDGTFSITLNPAKTHGEALEAHIHDVAGNNGPAYEFTASNSQFPAQPVIITVSDDVGTVTGVLKNGQATDDNRPTISGTAEPGSIITINDNGVPMPTLPPVIADGDGKWSFTPSLPLPDGDHLFTATATNNFGTSGQSISFAVDIDTQPPVLEDLEVINQGATLTGSTEAGSTVVIKDSQGNVLGSGQAGSDGTFAITIAPAKTNGETLTISVTDKASNSGPVESLKVPDITPPASPSGLVVAADGESVSGQAEPGSTVTIKDATGNVLGTGVANAGGQFIVPLTSPQTNGEALTATAKDAAQNVSQPSTVLAPDTTAPLAPDDVTVSPDGSSVTGTAEPGSTITITAPDGSTIGTGKTGGDGHFTVPVSPAQTNGETVSVTATDNAKNVSPPQTAVAPDTTAPDKPVISQVLDDVEGDTGPLTSGQTTNDNRPTLSGTAEAGSSVEIFDNGQSLGFAVMQPNGSWSFTPQTGLGEGKHQLTAVATDAKGNASPAAAFELVVDTQSPQMPAITHVTDDMPAIVGSVANNGLTNDSTPTLNGTGEPGSIVHLMRDGQPVVDITVDNTGTWSYTLPQALADDTYEFTVTASDSNGNTTSASAGFTITIDTTPPGAPAFFGALDADDNPIDNNQSTNTSQPQLTGSGTTGDIITLYDNGKPIGETTVGADGTWEFTPPAALGDGKHILTATASDGAGNEGSESNSFTLLVDTNAPNAPQILSATIVVGTDNVVLANGSTTNQETPLLSGTGEPGATIAIYNNGVELDTVQVNSQGKWTWQPANDLAEGLNVLTATATDAAGNVSPVSGVYSITIDTVPPAQPDAPLVTDNVAPVVGNVASGGATNDTTPTFSGTGEVGSTIIIYNNNVEIGRTTVGDNGAWSFTPDALTPDTTYVITTTETDIAGNISQPSDPVTLTIDTTAPTDPTIGFATDDDSNPTSNFNSGATTDDSTPVIHGTGEIGSIITLFNGSTILGQVTVDGTGNWTLPVTSPLSDGTWTLTAVAKDAAGNTSGTSNTFTFTVDTVPLQPPVVTEILDNVTPVTGTLVDGSFTNDQTLTISGTGESGSTVTIYDNGTATGTAVVIDGKWTFTTPVLSEDSHALTFSAEDGAGNTTAQTPAINITVDITPPPAPTIQVVAEDGTRVSGLADPLATVEIRNASGTVVGTATANNSGEFSVTLSPAQTNGGELTATATDRAGNVGAGATFDASDSGLPDVPVISAIDDNIGSVQGNILTAGGRTDDTTPTLRGTTEVGSTVEVFINGVSAGQATVDASGNWIFAVTTPLGEATYNFTVQATNASGTGGLSAPVTVTVDLTAPLQPAITSATDDVPGLTGTLANGALTNDRQPTLNGTGEAGATITLFDNGNQLGTTTVDQNGNWSFTPGSNLSSSQHVFTATATDSAGNTGAVSGNFTLTIDAIAPNVPLITSVIDDNNLPNVSVLPGQTTDDRQPVLNGTGEAGATINVFDNGVLLGTAVVGDGGTWSYTVTSNLSEGSHNLTVSATDPAGNTSAASSAWNIIVDITPPAVPTLTSVVDDQPGITGNLVSGQLTNDATPTLNGRGEAGATINIWLDGGTTPIGTAIVDGTGAWSFTPGTPLPDGNHTLTLSATDPAGNTSALSGGFTVNIDATAPVAPVITSVADNTAPVIGVVPNGGSTNETRPTITGSGEAGSTISIYNGSTLVGTTLVQAGGTWSFTPATPLAAGSWNLTATATDTAGNTGPASDVRSFTIDTTAPVAPAVTTVFDDKGPITGNLSSGQITDDTRPTLSGTSEPNATIRIFDNGTLLSEFSANGSGNWSYTPTADLATGNHVITVTAVDAAGNVSPPSNSFTFVVDTTAPLVPVITLVTDDVAPGTGALTNGQSTNDPTPTFSGTGEAGATITLYENGTALGTTMVLANGTWSVATSTLGSGTHTITAVATDAAGNASAATGGFTLTVDTTTPVAPVLTTVVDDIAGGVVGNLTSGQVTNDSRPTLSGSAEAGSTVSIYDGGSLLGTTTVGAGGAWSFTPGSALSDGSHTLTVTATDAAGNISPATGGFVVVVDTTAPLVPVIVSIIDDVPNITGAVGNGQSTNDTLPTLNGTAEANSTVNIFDNGTLVASVTANASGSWTWTPTAALGQGTHAYTVTSADAAGNVSATSPASSIVVDTLAPAAPTGLAINATGNRVTGTAEAGSTVTITSGTGTVLGTATADGAGNFVVTLSPAQTSGQALLAFAQDKAGNTGVSAGFTAPDTRVPDAPTIVNVVDDVGIYTGIIANGQVTNDALPTLNGTAQANATIAIYNNGTLLGTTTANASGAWSFTPGSNLTEGTHAFTATATNANGTGAASTAATVVVDTLAPNTPSGTLSADGGSLTGLAEANSTVTVTIPGGGTYTTTAGSNGVWSLTLPTKQIEGQQLGVTSTDAAGNTSGSLAITAPTLPLSANDNVTSLALTTTATTSTQNYSDYGLLLVGALGNVASVLGSDIAQVQFTIANGGSGNVTIDAAATGIVLSLLSTQEIVVQRFDTTLGTWTTIVNTSVGDFANLLTLNGSGVSLNLTGLTGGQYRVLTYNTSLLATGSYTSLDVDVHQTSAGVISGPTVNTGNVMADDTTPTGTSVTSVTNANGQTTTVGAGGVDIAGQYGTLHLNQDGSYTYTLTNTSAAVYGQKESFTYTITQGSNSSSAHLVINLGPAPAASTVVAADNNAAVVFDTSVGYVNNGPSVQNGLTVLSVGVGNVLNANLLDDMANPIIFDVEEGSTRTLTLQGAVGGVTLASTFDLYIYRFNDTIQQYEQYRVQKGWINTLLLNGSSQPLTITLPGGEYLFVLNTASGISALTGYTLNISQDHTYVVDSTTANTSGNVLTNDIAPADAAIVEVNGVAVSSTGSTTINGLYGTLSIDAKGNYTYTLKNGVGADSIKTPDSFIYTVRASNGDTDTASLNITPTPQALNAVDDLSSIMVINTVQDSAAFGSGALGTATIPTLGNKASSSGSFDVATNDVLKSATLNFNIGTVITVGTLGVTWTITGPNGFSLSGSVPASSISLLGSSIAVSLGNAELTAGHYTVNFTGTMGGLAVGDVTITPNVTGTTWHLNTWDVNTATVNGNIFDGSDAAGAHDQLSTVHTLLTVNGYNGSTATLNPTGSTSSATIQGHYGALTMNLDGSYTYTLKPGTTVASMTTKETFTYTLNDQNGHTDTATLTINMNPQLASSSQHDVITGSAYGDTLIYHLLNANNATGGNNSDNWTNFSTAQGDKIDIHELLTGWNHQASTLGSYVQVTTSGANTIISVDRDGTGGTYQSTNLVTLENVNTTLNELVQNNHLITGG</sequence>
<feature type="domain" description="Bacterial Ig" evidence="2">
    <location>
        <begin position="2674"/>
        <end position="2756"/>
    </location>
</feature>
<dbReference type="Pfam" id="PF19077">
    <property type="entry name" value="Big_13"/>
    <property type="match status" value="20"/>
</dbReference>
<dbReference type="InterPro" id="IPR048051">
    <property type="entry name" value="BapA-like_prefix-like"/>
</dbReference>
<feature type="domain" description="Bacterial Ig" evidence="2">
    <location>
        <begin position="844"/>
        <end position="926"/>
    </location>
</feature>
<feature type="domain" description="Bacterial Ig-like" evidence="3">
    <location>
        <begin position="1857"/>
        <end position="1941"/>
    </location>
</feature>
<dbReference type="InterPro" id="IPR041498">
    <property type="entry name" value="Big_6"/>
</dbReference>
<feature type="region of interest" description="Disordered" evidence="1">
    <location>
        <begin position="1451"/>
        <end position="1477"/>
    </location>
</feature>
<dbReference type="InterPro" id="IPR055014">
    <property type="entry name" value="BapA_Bap-like_C"/>
</dbReference>
<feature type="region of interest" description="Disordered" evidence="1">
    <location>
        <begin position="138"/>
        <end position="212"/>
    </location>
</feature>
<feature type="compositionally biased region" description="Polar residues" evidence="1">
    <location>
        <begin position="948"/>
        <end position="963"/>
    </location>
</feature>
<feature type="domain" description="Bacterial Ig-like" evidence="3">
    <location>
        <begin position="2176"/>
        <end position="2256"/>
    </location>
</feature>
<gene>
    <name evidence="5" type="ORF">C3430_26105</name>
</gene>
<dbReference type="InterPro" id="IPR013783">
    <property type="entry name" value="Ig-like_fold"/>
</dbReference>
<dbReference type="Proteomes" id="UP000237003">
    <property type="component" value="Unassembled WGS sequence"/>
</dbReference>
<dbReference type="Gene3D" id="2.60.40.10">
    <property type="entry name" value="Immunoglobulins"/>
    <property type="match status" value="28"/>
</dbReference>
<evidence type="ECO:0000313" key="5">
    <source>
        <dbReference type="EMBL" id="POU60070.1"/>
    </source>
</evidence>
<feature type="domain" description="Bacterial Ig-like" evidence="3">
    <location>
        <begin position="2064"/>
        <end position="2151"/>
    </location>
</feature>
<feature type="domain" description="Bacterial Ig" evidence="2">
    <location>
        <begin position="1652"/>
        <end position="1733"/>
    </location>
</feature>
<feature type="domain" description="Bacterial Ig" evidence="2">
    <location>
        <begin position="2862"/>
        <end position="2941"/>
    </location>
</feature>
<dbReference type="NCBIfam" id="NF033510">
    <property type="entry name" value="Ca_tandemer"/>
    <property type="match status" value="28"/>
</dbReference>
<feature type="compositionally biased region" description="Polar residues" evidence="1">
    <location>
        <begin position="1460"/>
        <end position="1474"/>
    </location>
</feature>
<feature type="domain" description="Bacterial Ig" evidence="2">
    <location>
        <begin position="675"/>
        <end position="756"/>
    </location>
</feature>
<feature type="domain" description="Bacterial Ig-like" evidence="3">
    <location>
        <begin position="1362"/>
        <end position="1443"/>
    </location>
</feature>
<feature type="domain" description="Bacterial Ig-like" evidence="3">
    <location>
        <begin position="1247"/>
        <end position="1339"/>
    </location>
</feature>
<name>A0A2S4RQI0_CITAM</name>
<evidence type="ECO:0000313" key="6">
    <source>
        <dbReference type="Proteomes" id="UP000237003"/>
    </source>
</evidence>
<feature type="domain" description="Bacterial Ig-like" evidence="3">
    <location>
        <begin position="1050"/>
        <end position="1134"/>
    </location>
</feature>
<feature type="region of interest" description="Disordered" evidence="1">
    <location>
        <begin position="1148"/>
        <end position="1180"/>
    </location>
</feature>
<dbReference type="Pfam" id="PF17963">
    <property type="entry name" value="Big_9"/>
    <property type="match status" value="1"/>
</dbReference>
<dbReference type="OrthoDB" id="8481600at2"/>
<feature type="domain" description="Bacterial Ig-like" evidence="3">
    <location>
        <begin position="1149"/>
        <end position="1235"/>
    </location>
</feature>
<feature type="region of interest" description="Disordered" evidence="1">
    <location>
        <begin position="942"/>
        <end position="963"/>
    </location>
</feature>
<feature type="domain" description="Bacterial Ig-like" evidence="3">
    <location>
        <begin position="2776"/>
        <end position="2860"/>
    </location>
</feature>
<dbReference type="Pfam" id="PF17936">
    <property type="entry name" value="Big_6"/>
    <property type="match status" value="8"/>
</dbReference>
<protein>
    <submittedName>
        <fullName evidence="5">Ig-like domain repeat protein</fullName>
    </submittedName>
</protein>
<feature type="domain" description="Biofilm-associated protein BapA-like prefix-like" evidence="4">
    <location>
        <begin position="1"/>
        <end position="121"/>
    </location>
</feature>
<dbReference type="NCBIfam" id="NF045619">
    <property type="entry name" value="adhes_GNV_Cterm"/>
    <property type="match status" value="1"/>
</dbReference>
<dbReference type="InterPro" id="IPR019960">
    <property type="entry name" value="T1SS_VCA0849"/>
</dbReference>
<feature type="region of interest" description="Disordered" evidence="1">
    <location>
        <begin position="2276"/>
        <end position="2297"/>
    </location>
</feature>
<dbReference type="PROSITE" id="PS50890">
    <property type="entry name" value="PUA"/>
    <property type="match status" value="2"/>
</dbReference>
<reference evidence="5 6" key="1">
    <citation type="submission" date="2018-01" db="EMBL/GenBank/DDBJ databases">
        <title>Complete genome sequences of 14 Citrobacter spp. isolated from plant in Canada.</title>
        <authorList>
            <person name="Bhandare S.G."/>
            <person name="Colavecchio A."/>
            <person name="Jeukens J."/>
            <person name="Emond-Rheault J.-G."/>
            <person name="Freschi L."/>
            <person name="Hamel J."/>
            <person name="Kukavica-Ibrulj I."/>
            <person name="Levesque R."/>
            <person name="Goodridge L."/>
        </authorList>
    </citation>
    <scope>NUCLEOTIDE SEQUENCE [LARGE SCALE GENOMIC DNA]</scope>
    <source>
        <strain evidence="5 6">S1285</strain>
    </source>
</reference>
<dbReference type="NCBIfam" id="NF033677">
    <property type="entry name" value="biofilm_BapA_N"/>
    <property type="match status" value="1"/>
</dbReference>
<feature type="domain" description="Bacterial Ig-like" evidence="3">
    <location>
        <begin position="2582"/>
        <end position="2672"/>
    </location>
</feature>
<dbReference type="InterPro" id="IPR044016">
    <property type="entry name" value="Big_13"/>
</dbReference>
<evidence type="ECO:0000259" key="3">
    <source>
        <dbReference type="Pfam" id="PF19077"/>
    </source>
</evidence>
<feature type="domain" description="Bacterial Ig" evidence="2">
    <location>
        <begin position="485"/>
        <end position="565"/>
    </location>
</feature>
<feature type="domain" description="Bacterial Ig-like" evidence="3">
    <location>
        <begin position="2376"/>
        <end position="2463"/>
    </location>
</feature>
<feature type="domain" description="Bacterial Ig-like" evidence="3">
    <location>
        <begin position="941"/>
        <end position="1030"/>
    </location>
</feature>
<dbReference type="NCBIfam" id="TIGR01965">
    <property type="entry name" value="VCBS_repeat"/>
    <property type="match status" value="3"/>
</dbReference>
<dbReference type="InterPro" id="IPR010221">
    <property type="entry name" value="VCBS_dom"/>
</dbReference>
<proteinExistence type="predicted"/>
<feature type="compositionally biased region" description="Polar residues" evidence="1">
    <location>
        <begin position="855"/>
        <end position="872"/>
    </location>
</feature>
<feature type="domain" description="Bacterial Ig-like" evidence="3">
    <location>
        <begin position="1449"/>
        <end position="1547"/>
    </location>
</feature>
<accession>A0A2S4RQI0</accession>
<feature type="domain" description="Bacterial Ig-like" evidence="3">
    <location>
        <begin position="577"/>
        <end position="673"/>
    </location>
</feature>
<feature type="domain" description="Bacterial Ig-like" evidence="3">
    <location>
        <begin position="291"/>
        <end position="378"/>
    </location>
</feature>
<dbReference type="EMBL" id="PQLX01000016">
    <property type="protein sequence ID" value="POU60070.1"/>
    <property type="molecule type" value="Genomic_DNA"/>
</dbReference>
<feature type="domain" description="Bacterial Ig-like" evidence="3">
    <location>
        <begin position="392"/>
        <end position="482"/>
    </location>
</feature>
<evidence type="ECO:0000259" key="4">
    <source>
        <dbReference type="Pfam" id="PF22783"/>
    </source>
</evidence>
<comment type="caution">
    <text evidence="5">The sequence shown here is derived from an EMBL/GenBank/DDBJ whole genome shotgun (WGS) entry which is preliminary data.</text>
</comment>
<feature type="compositionally biased region" description="Polar residues" evidence="1">
    <location>
        <begin position="1153"/>
        <end position="1174"/>
    </location>
</feature>
<evidence type="ECO:0000256" key="1">
    <source>
        <dbReference type="SAM" id="MobiDB-lite"/>
    </source>
</evidence>
<dbReference type="RefSeq" id="WP_103776995.1">
    <property type="nucleotide sequence ID" value="NZ_PQLX01000016.1"/>
</dbReference>
<feature type="region of interest" description="Disordered" evidence="1">
    <location>
        <begin position="826"/>
        <end position="880"/>
    </location>
</feature>
<feature type="domain" description="Bacterial Ig-like" evidence="3">
    <location>
        <begin position="2271"/>
        <end position="2360"/>
    </location>
</feature>
<dbReference type="NCBIfam" id="TIGR03661">
    <property type="entry name" value="T1SS_VCA0849"/>
    <property type="match status" value="1"/>
</dbReference>
<feature type="compositionally biased region" description="Gly residues" evidence="1">
    <location>
        <begin position="164"/>
        <end position="185"/>
    </location>
</feature>
<feature type="domain" description="Bacterial Ig-like" evidence="3">
    <location>
        <begin position="1762"/>
        <end position="1837"/>
    </location>
</feature>
<organism evidence="5 6">
    <name type="scientific">Citrobacter amalonaticus</name>
    <dbReference type="NCBI Taxonomy" id="35703"/>
    <lineage>
        <taxon>Bacteria</taxon>
        <taxon>Pseudomonadati</taxon>
        <taxon>Pseudomonadota</taxon>
        <taxon>Gammaproteobacteria</taxon>
        <taxon>Enterobacterales</taxon>
        <taxon>Enterobacteriaceae</taxon>
        <taxon>Citrobacter</taxon>
    </lineage>
</organism>
<feature type="domain" description="Bacterial Ig-like" evidence="3">
    <location>
        <begin position="2484"/>
        <end position="2568"/>
    </location>
</feature>